<feature type="compositionally biased region" description="Pro residues" evidence="10">
    <location>
        <begin position="95"/>
        <end position="107"/>
    </location>
</feature>
<evidence type="ECO:0000256" key="9">
    <source>
        <dbReference type="PROSITE-ProRule" id="PRU01373"/>
    </source>
</evidence>
<dbReference type="InterPro" id="IPR050979">
    <property type="entry name" value="LD-transpeptidase"/>
</dbReference>
<evidence type="ECO:0000259" key="12">
    <source>
        <dbReference type="PROSITE" id="PS52029"/>
    </source>
</evidence>
<evidence type="ECO:0000256" key="4">
    <source>
        <dbReference type="ARBA" id="ARBA00022679"/>
    </source>
</evidence>
<reference evidence="14" key="1">
    <citation type="journal article" date="2024" name="Algal Res.">
        <title>Biochemical, toxicological and genomic investigation of a high-biomass producing Limnothrix strain isolated from Italian shallow drinking water reservoir.</title>
        <authorList>
            <person name="Simonazzi M."/>
            <person name="Shishido T.K."/>
            <person name="Delbaje E."/>
            <person name="Wahlsten M."/>
            <person name="Fewer D.P."/>
            <person name="Sivonen K."/>
            <person name="Pezzolesi L."/>
            <person name="Pistocchi R."/>
        </authorList>
    </citation>
    <scope>NUCLEOTIDE SEQUENCE [LARGE SCALE GENOMIC DNA]</scope>
    <source>
        <strain evidence="14">LRLZ20PSL1</strain>
    </source>
</reference>
<dbReference type="Gene3D" id="2.40.440.10">
    <property type="entry name" value="L,D-transpeptidase catalytic domain-like"/>
    <property type="match status" value="1"/>
</dbReference>
<comment type="pathway">
    <text evidence="1 9">Cell wall biogenesis; peptidoglycan biosynthesis.</text>
</comment>
<evidence type="ECO:0000256" key="11">
    <source>
        <dbReference type="SAM" id="SignalP"/>
    </source>
</evidence>
<dbReference type="PANTHER" id="PTHR30582:SF24">
    <property type="entry name" value="L,D-TRANSPEPTIDASE ERFK_SRFK-RELATED"/>
    <property type="match status" value="1"/>
</dbReference>
<evidence type="ECO:0000313" key="14">
    <source>
        <dbReference type="Proteomes" id="UP001604335"/>
    </source>
</evidence>
<keyword evidence="4" id="KW-0808">Transferase</keyword>
<feature type="active site" description="Nucleophile" evidence="9">
    <location>
        <position position="216"/>
    </location>
</feature>
<evidence type="ECO:0000256" key="10">
    <source>
        <dbReference type="SAM" id="MobiDB-lite"/>
    </source>
</evidence>
<keyword evidence="11" id="KW-0732">Signal</keyword>
<name>A0ABW7CAV2_9CYAN</name>
<keyword evidence="3" id="KW-0328">Glycosyltransferase</keyword>
<dbReference type="PROSITE" id="PS52029">
    <property type="entry name" value="LD_TPASE"/>
    <property type="match status" value="1"/>
</dbReference>
<keyword evidence="5" id="KW-0378">Hydrolase</keyword>
<feature type="domain" description="L,D-TPase catalytic" evidence="12">
    <location>
        <begin position="115"/>
        <end position="240"/>
    </location>
</feature>
<dbReference type="InterPro" id="IPR038063">
    <property type="entry name" value="Transpep_catalytic_dom"/>
</dbReference>
<evidence type="ECO:0000256" key="5">
    <source>
        <dbReference type="ARBA" id="ARBA00022801"/>
    </source>
</evidence>
<dbReference type="RefSeq" id="WP_393013502.1">
    <property type="nucleotide sequence ID" value="NZ_JAZAQF010000069.1"/>
</dbReference>
<comment type="caution">
    <text evidence="13">The sequence shown here is derived from an EMBL/GenBank/DDBJ whole genome shotgun (WGS) entry which is preliminary data.</text>
</comment>
<comment type="similarity">
    <text evidence="2">Belongs to the YkuD family.</text>
</comment>
<keyword evidence="8 9" id="KW-0961">Cell wall biogenesis/degradation</keyword>
<keyword evidence="6 9" id="KW-0133">Cell shape</keyword>
<evidence type="ECO:0000256" key="2">
    <source>
        <dbReference type="ARBA" id="ARBA00005992"/>
    </source>
</evidence>
<dbReference type="InterPro" id="IPR005490">
    <property type="entry name" value="LD_TPept_cat_dom"/>
</dbReference>
<evidence type="ECO:0000256" key="6">
    <source>
        <dbReference type="ARBA" id="ARBA00022960"/>
    </source>
</evidence>
<evidence type="ECO:0000256" key="7">
    <source>
        <dbReference type="ARBA" id="ARBA00022984"/>
    </source>
</evidence>
<feature type="region of interest" description="Disordered" evidence="10">
    <location>
        <begin position="54"/>
        <end position="109"/>
    </location>
</feature>
<gene>
    <name evidence="13" type="ORF">VPK24_11620</name>
</gene>
<sequence>MMHTRSTLPWAWQLVQRRTRRGLALGLAMAASWASAGPLPVLANPVPSTIATEGHGLNGSIGRAPEAASPAPTVVPANIPTDSANPNATPGSTPAQPPAQTPNPIPTTAPAELPVKLVLRLRERRVYVYRGDRVEVSYPVAIGKPSTPTPTGTYRVFQMVKNPIWRNPWTGQVTNPGPNSALGLRWIGFMERSNGIIGFHGTPTVNSIGRAASNGCVRMRNEHVVELFEKVQMGTTVVVEP</sequence>
<evidence type="ECO:0000256" key="3">
    <source>
        <dbReference type="ARBA" id="ARBA00022676"/>
    </source>
</evidence>
<dbReference type="Pfam" id="PF03734">
    <property type="entry name" value="YkuD"/>
    <property type="match status" value="1"/>
</dbReference>
<proteinExistence type="inferred from homology"/>
<feature type="active site" description="Proton donor/acceptor" evidence="9">
    <location>
        <position position="200"/>
    </location>
</feature>
<feature type="signal peptide" evidence="11">
    <location>
        <begin position="1"/>
        <end position="36"/>
    </location>
</feature>
<evidence type="ECO:0000256" key="1">
    <source>
        <dbReference type="ARBA" id="ARBA00004752"/>
    </source>
</evidence>
<dbReference type="EMBL" id="JAZAQF010000069">
    <property type="protein sequence ID" value="MFG3818287.1"/>
    <property type="molecule type" value="Genomic_DNA"/>
</dbReference>
<feature type="chain" id="PRO_5046598626" evidence="11">
    <location>
        <begin position="37"/>
        <end position="241"/>
    </location>
</feature>
<protein>
    <submittedName>
        <fullName evidence="13">L,D-transpeptidase family protein</fullName>
    </submittedName>
</protein>
<evidence type="ECO:0000313" key="13">
    <source>
        <dbReference type="EMBL" id="MFG3818287.1"/>
    </source>
</evidence>
<dbReference type="CDD" id="cd16913">
    <property type="entry name" value="YkuD_like"/>
    <property type="match status" value="1"/>
</dbReference>
<dbReference type="SUPFAM" id="SSF141523">
    <property type="entry name" value="L,D-transpeptidase catalytic domain-like"/>
    <property type="match status" value="1"/>
</dbReference>
<organism evidence="13 14">
    <name type="scientific">Limnothrix redekei LRLZ20PSL1</name>
    <dbReference type="NCBI Taxonomy" id="3112953"/>
    <lineage>
        <taxon>Bacteria</taxon>
        <taxon>Bacillati</taxon>
        <taxon>Cyanobacteriota</taxon>
        <taxon>Cyanophyceae</taxon>
        <taxon>Pseudanabaenales</taxon>
        <taxon>Pseudanabaenaceae</taxon>
        <taxon>Limnothrix</taxon>
    </lineage>
</organism>
<dbReference type="PANTHER" id="PTHR30582">
    <property type="entry name" value="L,D-TRANSPEPTIDASE"/>
    <property type="match status" value="1"/>
</dbReference>
<dbReference type="Proteomes" id="UP001604335">
    <property type="component" value="Unassembled WGS sequence"/>
</dbReference>
<keyword evidence="14" id="KW-1185">Reference proteome</keyword>
<evidence type="ECO:0000256" key="8">
    <source>
        <dbReference type="ARBA" id="ARBA00023316"/>
    </source>
</evidence>
<accession>A0ABW7CAV2</accession>
<keyword evidence="7 9" id="KW-0573">Peptidoglycan synthesis</keyword>